<keyword evidence="11" id="KW-1185">Reference proteome</keyword>
<dbReference type="GO" id="GO:0006355">
    <property type="term" value="P:regulation of DNA-templated transcription"/>
    <property type="evidence" value="ECO:0007669"/>
    <property type="project" value="UniProtKB-ARBA"/>
</dbReference>
<dbReference type="FunFam" id="1.10.10.60:FF:000009">
    <property type="entry name" value="transcription factor MYB1R1"/>
    <property type="match status" value="1"/>
</dbReference>
<feature type="compositionally biased region" description="Basic and acidic residues" evidence="6">
    <location>
        <begin position="197"/>
        <end position="209"/>
    </location>
</feature>
<evidence type="ECO:0000259" key="8">
    <source>
        <dbReference type="PROSITE" id="PS51293"/>
    </source>
</evidence>
<evidence type="ECO:0000256" key="2">
    <source>
        <dbReference type="ARBA" id="ARBA00023015"/>
    </source>
</evidence>
<evidence type="ECO:0000256" key="5">
    <source>
        <dbReference type="ARBA" id="ARBA00023242"/>
    </source>
</evidence>
<evidence type="ECO:0000256" key="6">
    <source>
        <dbReference type="SAM" id="MobiDB-lite"/>
    </source>
</evidence>
<dbReference type="GO" id="GO:0000976">
    <property type="term" value="F:transcription cis-regulatory region binding"/>
    <property type="evidence" value="ECO:0007669"/>
    <property type="project" value="UniProtKB-ARBA"/>
</dbReference>
<dbReference type="Proteomes" id="UP001152484">
    <property type="component" value="Unassembled WGS sequence"/>
</dbReference>
<dbReference type="PANTHER" id="PTHR44191">
    <property type="entry name" value="TRANSCRIPTION FACTOR KUA1"/>
    <property type="match status" value="1"/>
</dbReference>
<comment type="caution">
    <text evidence="10">The sequence shown here is derived from an EMBL/GenBank/DDBJ whole genome shotgun (WGS) entry which is preliminary data.</text>
</comment>
<feature type="region of interest" description="Disordered" evidence="6">
    <location>
        <begin position="188"/>
        <end position="218"/>
    </location>
</feature>
<keyword evidence="3" id="KW-0238">DNA-binding</keyword>
<evidence type="ECO:0000313" key="10">
    <source>
        <dbReference type="EMBL" id="CAH9098078.1"/>
    </source>
</evidence>
<dbReference type="InterPro" id="IPR009057">
    <property type="entry name" value="Homeodomain-like_sf"/>
</dbReference>
<gene>
    <name evidence="10" type="ORF">CEURO_LOCUS14142</name>
</gene>
<protein>
    <submittedName>
        <fullName evidence="10">Uncharacterized protein</fullName>
    </submittedName>
</protein>
<evidence type="ECO:0000259" key="7">
    <source>
        <dbReference type="PROSITE" id="PS50090"/>
    </source>
</evidence>
<dbReference type="GO" id="GO:0009723">
    <property type="term" value="P:response to ethylene"/>
    <property type="evidence" value="ECO:0007669"/>
    <property type="project" value="TreeGrafter"/>
</dbReference>
<proteinExistence type="predicted"/>
<comment type="subcellular location">
    <subcellularLocation>
        <location evidence="1">Nucleus</location>
    </subcellularLocation>
</comment>
<reference evidence="10" key="1">
    <citation type="submission" date="2022-07" db="EMBL/GenBank/DDBJ databases">
        <authorList>
            <person name="Macas J."/>
            <person name="Novak P."/>
            <person name="Neumann P."/>
        </authorList>
    </citation>
    <scope>NUCLEOTIDE SEQUENCE</scope>
</reference>
<keyword evidence="5" id="KW-0539">Nucleus</keyword>
<dbReference type="GO" id="GO:0010597">
    <property type="term" value="P:green leaf volatile biosynthetic process"/>
    <property type="evidence" value="ECO:0007669"/>
    <property type="project" value="UniProtKB-ARBA"/>
</dbReference>
<dbReference type="InterPro" id="IPR052245">
    <property type="entry name" value="Plant_Stress_Dev_TF"/>
</dbReference>
<dbReference type="GO" id="GO:0005634">
    <property type="term" value="C:nucleus"/>
    <property type="evidence" value="ECO:0007669"/>
    <property type="project" value="UniProtKB-SubCell"/>
</dbReference>
<dbReference type="OrthoDB" id="118550at2759"/>
<feature type="domain" description="SANT" evidence="8">
    <location>
        <begin position="89"/>
        <end position="142"/>
    </location>
</feature>
<keyword evidence="2" id="KW-0805">Transcription regulation</keyword>
<feature type="domain" description="Myb-like" evidence="7">
    <location>
        <begin position="86"/>
        <end position="138"/>
    </location>
</feature>
<dbReference type="Pfam" id="PF00249">
    <property type="entry name" value="Myb_DNA-binding"/>
    <property type="match status" value="1"/>
</dbReference>
<name>A0A9P0ZGP1_CUSEU</name>
<evidence type="ECO:0000256" key="1">
    <source>
        <dbReference type="ARBA" id="ARBA00004123"/>
    </source>
</evidence>
<dbReference type="SMART" id="SM00717">
    <property type="entry name" value="SANT"/>
    <property type="match status" value="1"/>
</dbReference>
<dbReference type="CDD" id="cd00167">
    <property type="entry name" value="SANT"/>
    <property type="match status" value="1"/>
</dbReference>
<sequence length="336" mass="36742">MTKDALRKCSHCGHNGHNTRTCKGCTSIKLFGVKINVSDENHYGHDSIRRSKSMGSLQQALKSLDHNAIGGRDSGYLSDGVDHSNRCRKKGSSWSEEEHRLFLIGLEKLGKGDWRGISRTYVPSRTPTQVASHAQKYFIRMSCLDKKKKRTSVFDMALHELNQQNAPPQGIPSPSSHEPLPDIQNQARSVSLPSNTDESKGKKAIETANERQQISPVGKPFSVVKNSMHERPPIPPPLVVPSFNVMPFVNLSASAGVMPAVTWAPVPAYPNHQEFHKYGYIASFQGRYASCMQYMTTGPQSSVLMSPPVPSPVGGPPPATASNKEGLHLPLGALSL</sequence>
<dbReference type="PANTHER" id="PTHR44191:SF65">
    <property type="entry name" value="TRANSCRIPTION FACTOR MYB1R1-LIKE ISOFORM X1"/>
    <property type="match status" value="1"/>
</dbReference>
<evidence type="ECO:0000256" key="3">
    <source>
        <dbReference type="ARBA" id="ARBA00023125"/>
    </source>
</evidence>
<dbReference type="NCBIfam" id="TIGR01557">
    <property type="entry name" value="myb_SHAQKYF"/>
    <property type="match status" value="1"/>
</dbReference>
<dbReference type="AlphaFoldDB" id="A0A9P0ZGP1"/>
<dbReference type="PROSITE" id="PS51294">
    <property type="entry name" value="HTH_MYB"/>
    <property type="match status" value="1"/>
</dbReference>
<dbReference type="InterPro" id="IPR017884">
    <property type="entry name" value="SANT_dom"/>
</dbReference>
<feature type="domain" description="HTH myb-type" evidence="9">
    <location>
        <begin position="86"/>
        <end position="142"/>
    </location>
</feature>
<dbReference type="Gene3D" id="1.10.10.60">
    <property type="entry name" value="Homeodomain-like"/>
    <property type="match status" value="1"/>
</dbReference>
<dbReference type="GO" id="GO:0009739">
    <property type="term" value="P:response to gibberellin"/>
    <property type="evidence" value="ECO:0007669"/>
    <property type="project" value="TreeGrafter"/>
</dbReference>
<dbReference type="SUPFAM" id="SSF46689">
    <property type="entry name" value="Homeodomain-like"/>
    <property type="match status" value="1"/>
</dbReference>
<dbReference type="PROSITE" id="PS50090">
    <property type="entry name" value="MYB_LIKE"/>
    <property type="match status" value="1"/>
</dbReference>
<dbReference type="InterPro" id="IPR001005">
    <property type="entry name" value="SANT/Myb"/>
</dbReference>
<evidence type="ECO:0000256" key="4">
    <source>
        <dbReference type="ARBA" id="ARBA00023163"/>
    </source>
</evidence>
<evidence type="ECO:0000259" key="9">
    <source>
        <dbReference type="PROSITE" id="PS51294"/>
    </source>
</evidence>
<dbReference type="PROSITE" id="PS51293">
    <property type="entry name" value="SANT"/>
    <property type="match status" value="1"/>
</dbReference>
<organism evidence="10 11">
    <name type="scientific">Cuscuta europaea</name>
    <name type="common">European dodder</name>
    <dbReference type="NCBI Taxonomy" id="41803"/>
    <lineage>
        <taxon>Eukaryota</taxon>
        <taxon>Viridiplantae</taxon>
        <taxon>Streptophyta</taxon>
        <taxon>Embryophyta</taxon>
        <taxon>Tracheophyta</taxon>
        <taxon>Spermatophyta</taxon>
        <taxon>Magnoliopsida</taxon>
        <taxon>eudicotyledons</taxon>
        <taxon>Gunneridae</taxon>
        <taxon>Pentapetalae</taxon>
        <taxon>asterids</taxon>
        <taxon>lamiids</taxon>
        <taxon>Solanales</taxon>
        <taxon>Convolvulaceae</taxon>
        <taxon>Cuscuteae</taxon>
        <taxon>Cuscuta</taxon>
        <taxon>Cuscuta subgen. Cuscuta</taxon>
    </lineage>
</organism>
<accession>A0A9P0ZGP1</accession>
<dbReference type="InterPro" id="IPR006447">
    <property type="entry name" value="Myb_dom_plants"/>
</dbReference>
<dbReference type="InterPro" id="IPR017930">
    <property type="entry name" value="Myb_dom"/>
</dbReference>
<keyword evidence="4" id="KW-0804">Transcription</keyword>
<dbReference type="EMBL" id="CAMAPE010000035">
    <property type="protein sequence ID" value="CAH9098078.1"/>
    <property type="molecule type" value="Genomic_DNA"/>
</dbReference>
<evidence type="ECO:0000313" key="11">
    <source>
        <dbReference type="Proteomes" id="UP001152484"/>
    </source>
</evidence>